<organism evidence="1">
    <name type="scientific">Leptotrichia rugosa</name>
    <dbReference type="NCBI Taxonomy" id="3239302"/>
    <lineage>
        <taxon>Bacteria</taxon>
        <taxon>Fusobacteriati</taxon>
        <taxon>Fusobacteriota</taxon>
        <taxon>Fusobacteriia</taxon>
        <taxon>Fusobacteriales</taxon>
        <taxon>Leptotrichiaceae</taxon>
        <taxon>Leptotrichia</taxon>
    </lineage>
</organism>
<gene>
    <name evidence="1" type="ORF">AB8B22_04680</name>
</gene>
<proteinExistence type="predicted"/>
<dbReference type="EMBL" id="CP165644">
    <property type="protein sequence ID" value="XDU67715.1"/>
    <property type="molecule type" value="Genomic_DNA"/>
</dbReference>
<dbReference type="AlphaFoldDB" id="A0AB39VJI9"/>
<dbReference type="RefSeq" id="WP_369711848.1">
    <property type="nucleotide sequence ID" value="NZ_CP165644.1"/>
</dbReference>
<protein>
    <submittedName>
        <fullName evidence="1">Uncharacterized protein</fullName>
    </submittedName>
</protein>
<evidence type="ECO:0000313" key="1">
    <source>
        <dbReference type="EMBL" id="XDU67715.1"/>
    </source>
</evidence>
<reference evidence="1" key="1">
    <citation type="submission" date="2024-07" db="EMBL/GenBank/DDBJ databases">
        <authorList>
            <person name="Li X.-J."/>
            <person name="Wang X."/>
        </authorList>
    </citation>
    <scope>NUCLEOTIDE SEQUENCE</scope>
    <source>
        <strain evidence="1">HSP-334</strain>
    </source>
</reference>
<accession>A0AB39VJI9</accession>
<sequence>MFEKTKNLKWCKYEYNHRNMFDNQNIRVHCVGKMENGKITKIDDFKIKR</sequence>
<dbReference type="KEGG" id="lrug:AB8B22_04680"/>
<name>A0AB39VJI9_9FUSO</name>